<dbReference type="PRINTS" id="PR00683">
    <property type="entry name" value="SPECTRINPH"/>
</dbReference>
<dbReference type="FunFam" id="2.30.29.30:FF:000054">
    <property type="entry name" value="PH and SEC7 domain-containing protein 3"/>
    <property type="match status" value="1"/>
</dbReference>
<dbReference type="Gene3D" id="1.10.1000.11">
    <property type="entry name" value="Arf Nucleotide-binding Site Opener,domain 2"/>
    <property type="match status" value="1"/>
</dbReference>
<sequence>MTQEGQALPSPTPPENPVEPSTSTTTDPPKETHDKTDEDKVDAGAKDETEEGKQEEDVRESEEGETQREVEGMVEVEGNRREGELKEECEDGAGDEHQLTEGEAEGEREGTKGGGCINMEESLTGEETTHEAEEMKEEEEGKENEEIHPCTEEEATNSQQAGRLANGIAGNDDEDEAGEEDEGGDEGAIQTHLDTFSSNFETTVEQADTEVEEEEEEEEEEVQKEGDGRENQDSFSSAFEQIVEQVDVQDEEEEDERELEEEREKSRVDNKDGFSSTFERIVESALLRGGTCYSSLDSLDVLSLTDETDSCVSFEAPLTPLIQQRALLQGPEPLELELATVQEQEGAEVGPDAPGPELGAGDSAGAVAGVGGSPLRTTIPGSRSEFVLSQPGRWAIPNGYHTDCQGDMINSVSDANLTDVLSDSEECDLGSLEHGSTDTLANGCRADCEAAKRLAKRLYHLEGFKRCDVARHLGKNNEFSQMVASEYLSFFDFSGLSLDRALRNFLKAFPLMGETQERERVLVHFSRRYCHCNPQTPTSEGQSCEDGAHTLTCALMLLNTDLHGHNIGKKMSCQQFISNLEGLNNGKDFPKDLLKVLYNSIKNEKLEWAVEEEELRKSLSELVEEQCEGGSKRVARVTDGSNPFIAIPILLNAVTYKHGVLTRKSHADMDGKRTPRGRRGWKKFYAVLKGMILYLQKDEYKPDTDISEVDLKNAVRIHHALATRATDYSKRANVLKLKTSDWRVFLLQAPSEEEMMSWIFRINLVAALFSAPAFPAAIGSMKKFCRPILPSSSTRLNQEDQLLSHESKLKQMSLELEEHRKNIPSADPKSREWEEYRLKEHYLAYEKTRYETYISLLQAKICTETDDLEKIEASVMGGLIMEGGLAGRECHLRKTQSSPSISQAHGGLNGRAAGCAVPGKRS</sequence>
<dbReference type="Proteomes" id="UP000472276">
    <property type="component" value="Unassembled WGS sequence"/>
</dbReference>
<dbReference type="Ensembl" id="ENSOABT00000041687.2">
    <property type="protein sequence ID" value="ENSOABP00000040583.2"/>
    <property type="gene ID" value="ENSOABG00000017043.2"/>
</dbReference>
<evidence type="ECO:0000256" key="6">
    <source>
        <dbReference type="ARBA" id="ARBA00023273"/>
    </source>
</evidence>
<keyword evidence="5" id="KW-0472">Membrane</keyword>
<evidence type="ECO:0000259" key="8">
    <source>
        <dbReference type="PROSITE" id="PS50003"/>
    </source>
</evidence>
<dbReference type="InterPro" id="IPR041681">
    <property type="entry name" value="PH_9"/>
</dbReference>
<dbReference type="InterPro" id="IPR001849">
    <property type="entry name" value="PH_domain"/>
</dbReference>
<proteinExistence type="predicted"/>
<dbReference type="CDD" id="cd00171">
    <property type="entry name" value="Sec7"/>
    <property type="match status" value="1"/>
</dbReference>
<dbReference type="AlphaFoldDB" id="A0A668URQ5"/>
<dbReference type="PANTHER" id="PTHR10663:SF329">
    <property type="entry name" value="PH AND SEC7 DOMAIN-CONTAINING PROTEIN 2"/>
    <property type="match status" value="1"/>
</dbReference>
<keyword evidence="11" id="KW-1185">Reference proteome</keyword>
<dbReference type="GO" id="GO:0005543">
    <property type="term" value="F:phospholipid binding"/>
    <property type="evidence" value="ECO:0007669"/>
    <property type="project" value="InterPro"/>
</dbReference>
<evidence type="ECO:0000313" key="11">
    <source>
        <dbReference type="Proteomes" id="UP000472276"/>
    </source>
</evidence>
<dbReference type="GO" id="GO:0032012">
    <property type="term" value="P:regulation of ARF protein signal transduction"/>
    <property type="evidence" value="ECO:0007669"/>
    <property type="project" value="InterPro"/>
</dbReference>
<evidence type="ECO:0000256" key="4">
    <source>
        <dbReference type="ARBA" id="ARBA00023054"/>
    </source>
</evidence>
<feature type="domain" description="PH" evidence="8">
    <location>
        <begin position="654"/>
        <end position="767"/>
    </location>
</feature>
<dbReference type="PROSITE" id="PS50190">
    <property type="entry name" value="SEC7"/>
    <property type="match status" value="1"/>
</dbReference>
<dbReference type="SMART" id="SM00222">
    <property type="entry name" value="Sec7"/>
    <property type="match status" value="1"/>
</dbReference>
<dbReference type="GeneID" id="116329404"/>
<keyword evidence="3" id="KW-0597">Phosphoprotein</keyword>
<accession>A0A668URQ5</accession>
<feature type="compositionally biased region" description="Acidic residues" evidence="7">
    <location>
        <begin position="134"/>
        <end position="143"/>
    </location>
</feature>
<gene>
    <name evidence="10" type="primary">PSD2</name>
</gene>
<keyword evidence="4" id="KW-0175">Coiled coil</keyword>
<evidence type="ECO:0000256" key="1">
    <source>
        <dbReference type="ARBA" id="ARBA00004632"/>
    </source>
</evidence>
<dbReference type="InterPro" id="IPR000904">
    <property type="entry name" value="Sec7_dom"/>
</dbReference>
<feature type="compositionally biased region" description="Basic and acidic residues" evidence="7">
    <location>
        <begin position="28"/>
        <end position="56"/>
    </location>
</feature>
<dbReference type="Pfam" id="PF01369">
    <property type="entry name" value="Sec7"/>
    <property type="match status" value="1"/>
</dbReference>
<protein>
    <recommendedName>
        <fullName evidence="12">Pleckstrin and Sec7 domain containing 2</fullName>
    </recommendedName>
</protein>
<dbReference type="RefSeq" id="XP_039471449.1">
    <property type="nucleotide sequence ID" value="XM_039615515.1"/>
</dbReference>
<dbReference type="GO" id="GO:0032587">
    <property type="term" value="C:ruffle membrane"/>
    <property type="evidence" value="ECO:0007669"/>
    <property type="project" value="UniProtKB-SubCell"/>
</dbReference>
<evidence type="ECO:0000256" key="3">
    <source>
        <dbReference type="ARBA" id="ARBA00022553"/>
    </source>
</evidence>
<dbReference type="Pfam" id="PF15410">
    <property type="entry name" value="PH_9"/>
    <property type="match status" value="1"/>
</dbReference>
<name>A0A668URQ5_OREAU</name>
<feature type="compositionally biased region" description="Basic and acidic residues" evidence="7">
    <location>
        <begin position="65"/>
        <end position="86"/>
    </location>
</feature>
<feature type="compositionally biased region" description="Acidic residues" evidence="7">
    <location>
        <begin position="247"/>
        <end position="259"/>
    </location>
</feature>
<dbReference type="InterPro" id="IPR035999">
    <property type="entry name" value="Sec7_dom_sf"/>
</dbReference>
<keyword evidence="6" id="KW-0966">Cell projection</keyword>
<feature type="compositionally biased region" description="Basic and acidic residues" evidence="7">
    <location>
        <begin position="223"/>
        <end position="232"/>
    </location>
</feature>
<feature type="compositionally biased region" description="Acidic residues" evidence="7">
    <location>
        <begin position="171"/>
        <end position="185"/>
    </location>
</feature>
<reference evidence="10" key="2">
    <citation type="submission" date="2025-09" db="UniProtKB">
        <authorList>
            <consortium name="Ensembl"/>
        </authorList>
    </citation>
    <scope>IDENTIFICATION</scope>
</reference>
<evidence type="ECO:0000313" key="10">
    <source>
        <dbReference type="Ensembl" id="ENSOABP00000040583.2"/>
    </source>
</evidence>
<dbReference type="SMART" id="SM00233">
    <property type="entry name" value="PH"/>
    <property type="match status" value="1"/>
</dbReference>
<dbReference type="SUPFAM" id="SSF48425">
    <property type="entry name" value="Sec7 domain"/>
    <property type="match status" value="1"/>
</dbReference>
<dbReference type="GO" id="GO:0005085">
    <property type="term" value="F:guanyl-nucleotide exchange factor activity"/>
    <property type="evidence" value="ECO:0007669"/>
    <property type="project" value="InterPro"/>
</dbReference>
<dbReference type="PANTHER" id="PTHR10663">
    <property type="entry name" value="GUANYL-NUCLEOTIDE EXCHANGE FACTOR"/>
    <property type="match status" value="1"/>
</dbReference>
<evidence type="ECO:0000256" key="2">
    <source>
        <dbReference type="ARBA" id="ARBA00022475"/>
    </source>
</evidence>
<feature type="compositionally biased region" description="Basic and acidic residues" evidence="7">
    <location>
        <begin position="94"/>
        <end position="111"/>
    </location>
</feature>
<dbReference type="CDD" id="cd13295">
    <property type="entry name" value="PH_EFA6"/>
    <property type="match status" value="1"/>
</dbReference>
<feature type="domain" description="SEC7" evidence="9">
    <location>
        <begin position="433"/>
        <end position="604"/>
    </location>
</feature>
<evidence type="ECO:0008006" key="12">
    <source>
        <dbReference type="Google" id="ProtNLM"/>
    </source>
</evidence>
<dbReference type="SUPFAM" id="SSF50729">
    <property type="entry name" value="PH domain-like"/>
    <property type="match status" value="1"/>
</dbReference>
<comment type="subcellular location">
    <subcellularLocation>
        <location evidence="1">Cell projection</location>
        <location evidence="1">Ruffle membrane</location>
    </subcellularLocation>
</comment>
<dbReference type="Gene3D" id="2.30.29.30">
    <property type="entry name" value="Pleckstrin-homology domain (PH domain)/Phosphotyrosine-binding domain (PTB)"/>
    <property type="match status" value="1"/>
</dbReference>
<evidence type="ECO:0000259" key="9">
    <source>
        <dbReference type="PROSITE" id="PS50190"/>
    </source>
</evidence>
<dbReference type="InterPro" id="IPR023394">
    <property type="entry name" value="Sec7_C_sf"/>
</dbReference>
<dbReference type="OMA" id="PKETHDK"/>
<keyword evidence="2" id="KW-1003">Cell membrane</keyword>
<feature type="region of interest" description="Disordered" evidence="7">
    <location>
        <begin position="1"/>
        <end position="271"/>
    </location>
</feature>
<dbReference type="FunFam" id="1.10.1000.11:FF:000004">
    <property type="entry name" value="PH and SEC7 domain-containing protein 2"/>
    <property type="match status" value="1"/>
</dbReference>
<dbReference type="InterPro" id="IPR001605">
    <property type="entry name" value="PH_dom-spectrin-type"/>
</dbReference>
<organism evidence="10 11">
    <name type="scientific">Oreochromis aureus</name>
    <name type="common">Israeli tilapia</name>
    <name type="synonym">Chromis aureus</name>
    <dbReference type="NCBI Taxonomy" id="47969"/>
    <lineage>
        <taxon>Eukaryota</taxon>
        <taxon>Metazoa</taxon>
        <taxon>Chordata</taxon>
        <taxon>Craniata</taxon>
        <taxon>Vertebrata</taxon>
        <taxon>Euteleostomi</taxon>
        <taxon>Actinopterygii</taxon>
        <taxon>Neopterygii</taxon>
        <taxon>Teleostei</taxon>
        <taxon>Neoteleostei</taxon>
        <taxon>Acanthomorphata</taxon>
        <taxon>Ovalentaria</taxon>
        <taxon>Cichlomorphae</taxon>
        <taxon>Cichliformes</taxon>
        <taxon>Cichlidae</taxon>
        <taxon>African cichlids</taxon>
        <taxon>Pseudocrenilabrinae</taxon>
        <taxon>Oreochromini</taxon>
        <taxon>Oreochromis</taxon>
    </lineage>
</organism>
<feature type="compositionally biased region" description="Acidic residues" evidence="7">
    <location>
        <begin position="207"/>
        <end position="222"/>
    </location>
</feature>
<evidence type="ECO:0000256" key="7">
    <source>
        <dbReference type="SAM" id="MobiDB-lite"/>
    </source>
</evidence>
<feature type="compositionally biased region" description="Basic and acidic residues" evidence="7">
    <location>
        <begin position="260"/>
        <end position="271"/>
    </location>
</feature>
<dbReference type="PROSITE" id="PS50003">
    <property type="entry name" value="PH_DOMAIN"/>
    <property type="match status" value="1"/>
</dbReference>
<reference evidence="10" key="1">
    <citation type="submission" date="2025-08" db="UniProtKB">
        <authorList>
            <consortium name="Ensembl"/>
        </authorList>
    </citation>
    <scope>IDENTIFICATION</scope>
</reference>
<dbReference type="InterPro" id="IPR011993">
    <property type="entry name" value="PH-like_dom_sf"/>
</dbReference>
<evidence type="ECO:0000256" key="5">
    <source>
        <dbReference type="ARBA" id="ARBA00023136"/>
    </source>
</evidence>